<dbReference type="AlphaFoldDB" id="A0A016S0D2"/>
<organism evidence="1 2">
    <name type="scientific">Ancylostoma ceylanicum</name>
    <dbReference type="NCBI Taxonomy" id="53326"/>
    <lineage>
        <taxon>Eukaryota</taxon>
        <taxon>Metazoa</taxon>
        <taxon>Ecdysozoa</taxon>
        <taxon>Nematoda</taxon>
        <taxon>Chromadorea</taxon>
        <taxon>Rhabditida</taxon>
        <taxon>Rhabditina</taxon>
        <taxon>Rhabditomorpha</taxon>
        <taxon>Strongyloidea</taxon>
        <taxon>Ancylostomatidae</taxon>
        <taxon>Ancylostomatinae</taxon>
        <taxon>Ancylostoma</taxon>
    </lineage>
</organism>
<protein>
    <submittedName>
        <fullName evidence="1">Uncharacterized protein</fullName>
    </submittedName>
</protein>
<sequence length="92" mass="10845">MITCSTKKVQQGRTVYSKRDNFRSWSRPSTSLSMTLAFFCRPRHPFQFPAVLSSNMMNNYQKNPDKPLRRRFLPERRGRAAFCSRPQTSHCD</sequence>
<proteinExistence type="predicted"/>
<dbReference type="Proteomes" id="UP000024635">
    <property type="component" value="Unassembled WGS sequence"/>
</dbReference>
<accession>A0A016S0D2</accession>
<keyword evidence="2" id="KW-1185">Reference proteome</keyword>
<evidence type="ECO:0000313" key="1">
    <source>
        <dbReference type="EMBL" id="EYB84075.1"/>
    </source>
</evidence>
<reference evidence="2" key="1">
    <citation type="journal article" date="2015" name="Nat. Genet.">
        <title>The genome and transcriptome of the zoonotic hookworm Ancylostoma ceylanicum identify infection-specific gene families.</title>
        <authorList>
            <person name="Schwarz E.M."/>
            <person name="Hu Y."/>
            <person name="Antoshechkin I."/>
            <person name="Miller M.M."/>
            <person name="Sternberg P.W."/>
            <person name="Aroian R.V."/>
        </authorList>
    </citation>
    <scope>NUCLEOTIDE SEQUENCE</scope>
    <source>
        <strain evidence="2">HY135</strain>
    </source>
</reference>
<evidence type="ECO:0000313" key="2">
    <source>
        <dbReference type="Proteomes" id="UP000024635"/>
    </source>
</evidence>
<comment type="caution">
    <text evidence="1">The sequence shown here is derived from an EMBL/GenBank/DDBJ whole genome shotgun (WGS) entry which is preliminary data.</text>
</comment>
<gene>
    <name evidence="1" type="primary">Acey_s0323.g2487</name>
    <name evidence="1" type="ORF">Y032_0323g2487</name>
</gene>
<name>A0A016S0D2_9BILA</name>
<dbReference type="EMBL" id="JARK01001659">
    <property type="protein sequence ID" value="EYB84075.1"/>
    <property type="molecule type" value="Genomic_DNA"/>
</dbReference>